<comment type="caution">
    <text evidence="17">The sequence shown here is derived from an EMBL/GenBank/DDBJ whole genome shotgun (WGS) entry which is preliminary data.</text>
</comment>
<evidence type="ECO:0000259" key="14">
    <source>
        <dbReference type="Pfam" id="PF00133"/>
    </source>
</evidence>
<dbReference type="InterPro" id="IPR002300">
    <property type="entry name" value="aa-tRNA-synth_Ia"/>
</dbReference>
<protein>
    <recommendedName>
        <fullName evidence="12">Probable methionine--tRNA ligase, mitochondrial</fullName>
        <ecNumber evidence="3">6.1.1.10</ecNumber>
    </recommendedName>
    <alternativeName>
        <fullName evidence="9">Methionyl-tRNA synthetase</fullName>
    </alternativeName>
</protein>
<evidence type="ECO:0000256" key="7">
    <source>
        <dbReference type="ARBA" id="ARBA00022917"/>
    </source>
</evidence>
<dbReference type="Pfam" id="PF09334">
    <property type="entry name" value="tRNA-synt_1g"/>
    <property type="match status" value="1"/>
</dbReference>
<reference evidence="17 18" key="1">
    <citation type="submission" date="2019-12" db="EMBL/GenBank/DDBJ databases">
        <authorList>
            <person name="Floudas D."/>
            <person name="Bentzer J."/>
            <person name="Ahren D."/>
            <person name="Johansson T."/>
            <person name="Persson P."/>
            <person name="Tunlid A."/>
        </authorList>
    </citation>
    <scope>NUCLEOTIDE SEQUENCE [LARGE SCALE GENOMIC DNA]</scope>
    <source>
        <strain evidence="17 18">CBS 102.39</strain>
    </source>
</reference>
<proteinExistence type="inferred from homology"/>
<dbReference type="InterPro" id="IPR023457">
    <property type="entry name" value="Met-tRNA_synth_2"/>
</dbReference>
<dbReference type="CDD" id="cd00814">
    <property type="entry name" value="MetRS_core"/>
    <property type="match status" value="1"/>
</dbReference>
<accession>A0A8H4VJW2</accession>
<comment type="catalytic activity">
    <reaction evidence="11">
        <text>tRNA(Leu) + L-leucine + ATP = L-leucyl-tRNA(Leu) + AMP + diphosphate</text>
        <dbReference type="Rhea" id="RHEA:11688"/>
        <dbReference type="Rhea" id="RHEA-COMP:9613"/>
        <dbReference type="Rhea" id="RHEA-COMP:9622"/>
        <dbReference type="ChEBI" id="CHEBI:30616"/>
        <dbReference type="ChEBI" id="CHEBI:33019"/>
        <dbReference type="ChEBI" id="CHEBI:57427"/>
        <dbReference type="ChEBI" id="CHEBI:78442"/>
        <dbReference type="ChEBI" id="CHEBI:78494"/>
        <dbReference type="ChEBI" id="CHEBI:456215"/>
        <dbReference type="EC" id="6.1.1.4"/>
    </reaction>
</comment>
<feature type="domain" description="Methionyl/Leucyl tRNA synthetase" evidence="15">
    <location>
        <begin position="166"/>
        <end position="403"/>
    </location>
</feature>
<dbReference type="AlphaFoldDB" id="A0A8H4VJW2"/>
<dbReference type="EC" id="6.1.1.10" evidence="3"/>
<dbReference type="InterPro" id="IPR015413">
    <property type="entry name" value="Methionyl/Leucyl_tRNA_Synth"/>
</dbReference>
<dbReference type="SUPFAM" id="SSF47323">
    <property type="entry name" value="Anticodon-binding domain of a subclass of class I aminoacyl-tRNA synthetases"/>
    <property type="match status" value="1"/>
</dbReference>
<gene>
    <name evidence="17" type="ORF">D9613_006483</name>
</gene>
<dbReference type="PANTHER" id="PTHR43326:SF1">
    <property type="entry name" value="METHIONINE--TRNA LIGASE, MITOCHONDRIAL"/>
    <property type="match status" value="1"/>
</dbReference>
<evidence type="ECO:0000259" key="15">
    <source>
        <dbReference type="Pfam" id="PF09334"/>
    </source>
</evidence>
<evidence type="ECO:0000256" key="6">
    <source>
        <dbReference type="ARBA" id="ARBA00022840"/>
    </source>
</evidence>
<dbReference type="InterPro" id="IPR001412">
    <property type="entry name" value="aa-tRNA-synth_I_CS"/>
</dbReference>
<evidence type="ECO:0000259" key="16">
    <source>
        <dbReference type="Pfam" id="PF19303"/>
    </source>
</evidence>
<feature type="domain" description="Aminoacyl-tRNA synthetase class Ia" evidence="14">
    <location>
        <begin position="21"/>
        <end position="163"/>
    </location>
</feature>
<keyword evidence="4 13" id="KW-0436">Ligase</keyword>
<dbReference type="Pfam" id="PF19303">
    <property type="entry name" value="Anticodon_3"/>
    <property type="match status" value="1"/>
</dbReference>
<dbReference type="Gene3D" id="1.10.730.10">
    <property type="entry name" value="Isoleucyl-tRNA Synthetase, Domain 1"/>
    <property type="match status" value="1"/>
</dbReference>
<dbReference type="GO" id="GO:0006431">
    <property type="term" value="P:methionyl-tRNA aminoacylation"/>
    <property type="evidence" value="ECO:0007669"/>
    <property type="project" value="InterPro"/>
</dbReference>
<keyword evidence="18" id="KW-1185">Reference proteome</keyword>
<dbReference type="PRINTS" id="PR01041">
    <property type="entry name" value="TRNASYNTHMET"/>
</dbReference>
<dbReference type="FunFam" id="2.170.220.10:FF:000001">
    <property type="entry name" value="methionine--tRNA ligase, mitochondrial"/>
    <property type="match status" value="1"/>
</dbReference>
<comment type="catalytic activity">
    <reaction evidence="10">
        <text>tRNA(Met) + L-methionine + ATP = L-methionyl-tRNA(Met) + AMP + diphosphate</text>
        <dbReference type="Rhea" id="RHEA:13481"/>
        <dbReference type="Rhea" id="RHEA-COMP:9667"/>
        <dbReference type="Rhea" id="RHEA-COMP:9698"/>
        <dbReference type="ChEBI" id="CHEBI:30616"/>
        <dbReference type="ChEBI" id="CHEBI:33019"/>
        <dbReference type="ChEBI" id="CHEBI:57844"/>
        <dbReference type="ChEBI" id="CHEBI:78442"/>
        <dbReference type="ChEBI" id="CHEBI:78530"/>
        <dbReference type="ChEBI" id="CHEBI:456215"/>
        <dbReference type="EC" id="6.1.1.10"/>
    </reaction>
</comment>
<evidence type="ECO:0000256" key="3">
    <source>
        <dbReference type="ARBA" id="ARBA00012838"/>
    </source>
</evidence>
<evidence type="ECO:0000256" key="12">
    <source>
        <dbReference type="ARBA" id="ARBA00068817"/>
    </source>
</evidence>
<name>A0A8H4VJW2_9AGAR</name>
<evidence type="ECO:0000256" key="13">
    <source>
        <dbReference type="RuleBase" id="RU363035"/>
    </source>
</evidence>
<dbReference type="PANTHER" id="PTHR43326">
    <property type="entry name" value="METHIONYL-TRNA SYNTHETASE"/>
    <property type="match status" value="1"/>
</dbReference>
<dbReference type="InterPro" id="IPR014729">
    <property type="entry name" value="Rossmann-like_a/b/a_fold"/>
</dbReference>
<dbReference type="GO" id="GO:0004823">
    <property type="term" value="F:leucine-tRNA ligase activity"/>
    <property type="evidence" value="ECO:0007669"/>
    <property type="project" value="UniProtKB-EC"/>
</dbReference>
<evidence type="ECO:0000256" key="9">
    <source>
        <dbReference type="ARBA" id="ARBA00030904"/>
    </source>
</evidence>
<evidence type="ECO:0000256" key="11">
    <source>
        <dbReference type="ARBA" id="ARBA00047469"/>
    </source>
</evidence>
<dbReference type="Proteomes" id="UP000521872">
    <property type="component" value="Unassembled WGS sequence"/>
</dbReference>
<dbReference type="GO" id="GO:0005739">
    <property type="term" value="C:mitochondrion"/>
    <property type="evidence" value="ECO:0007669"/>
    <property type="project" value="UniProtKB-ARBA"/>
</dbReference>
<evidence type="ECO:0000256" key="2">
    <source>
        <dbReference type="ARBA" id="ARBA00005594"/>
    </source>
</evidence>
<dbReference type="InterPro" id="IPR009080">
    <property type="entry name" value="tRNAsynth_Ia_anticodon-bd"/>
</dbReference>
<evidence type="ECO:0000313" key="17">
    <source>
        <dbReference type="EMBL" id="KAF4610605.1"/>
    </source>
</evidence>
<dbReference type="InterPro" id="IPR041872">
    <property type="entry name" value="Anticodon_Met"/>
</dbReference>
<keyword evidence="6 13" id="KW-0067">ATP-binding</keyword>
<sequence>MLPLRSLSRCSVPTVFLRHASTTTKPFYITTPIFYPNASPHIGHLYSLVTGDVFARYQRLKENQEVRYLAGTDEHGLKIQKAARAYFNDEAGREKEFCDMLSERFRDLGKRANISNTCFMRTSSKEHHQAVENVWRNLHAKGYIYKSQYSGWYSVTDECFYTDSQVADGVSLETGAAVEWAQEENYMFRLSAFRKPLLEHFTNNRRSVYPEQYYDNVIGMLGGGADESFVLEDISISRPRSRLEWGVQVPDDPEQTVYVWFDALLIYLTGSGYPWASVAQQTEMGWPADIQIIGKDILRFHAMYLPAIILALSEKSNSSIPVALPKTLLTHAHWTSSQKKMSKSLGNVADPLEAMDKFGVDVVRFYMMRVGGRWRGDVDWSSEQLQKHQKEISAQLGNYFLRVTSPKILERANSASALICDQPDQVPVSLFDAMQEAQQAREESPDDIVMAEDVETDGQSPNVELLTAVLALPAKVRSNMDQLEAGQALAEIMDVLKLANQSITILQPWAKSTDPIVAHTTRTLALETLRIVGACLVPFMPETSERLLTGLGLDVQGRSAQDAASGAEGVLEKAGVARKVEVKDVKEIWERWEGREVKGVKLF</sequence>
<dbReference type="Gene3D" id="2.170.220.10">
    <property type="match status" value="1"/>
</dbReference>
<dbReference type="GO" id="GO:0004825">
    <property type="term" value="F:methionine-tRNA ligase activity"/>
    <property type="evidence" value="ECO:0007669"/>
    <property type="project" value="UniProtKB-EC"/>
</dbReference>
<dbReference type="EMBL" id="JAACJL010000058">
    <property type="protein sequence ID" value="KAF4610605.1"/>
    <property type="molecule type" value="Genomic_DNA"/>
</dbReference>
<dbReference type="PROSITE" id="PS00178">
    <property type="entry name" value="AA_TRNA_LIGASE_I"/>
    <property type="match status" value="1"/>
</dbReference>
<evidence type="ECO:0000256" key="1">
    <source>
        <dbReference type="ARBA" id="ARBA00004496"/>
    </source>
</evidence>
<keyword evidence="5 13" id="KW-0547">Nucleotide-binding</keyword>
<comment type="similarity">
    <text evidence="2 13">Belongs to the class-I aminoacyl-tRNA synthetase family.</text>
</comment>
<keyword evidence="8 13" id="KW-0030">Aminoacyl-tRNA synthetase</keyword>
<dbReference type="InterPro" id="IPR033911">
    <property type="entry name" value="MetRS_core"/>
</dbReference>
<evidence type="ECO:0000256" key="5">
    <source>
        <dbReference type="ARBA" id="ARBA00022741"/>
    </source>
</evidence>
<keyword evidence="7 13" id="KW-0648">Protein biosynthesis</keyword>
<organism evidence="17 18">
    <name type="scientific">Agrocybe pediades</name>
    <dbReference type="NCBI Taxonomy" id="84607"/>
    <lineage>
        <taxon>Eukaryota</taxon>
        <taxon>Fungi</taxon>
        <taxon>Dikarya</taxon>
        <taxon>Basidiomycota</taxon>
        <taxon>Agaricomycotina</taxon>
        <taxon>Agaricomycetes</taxon>
        <taxon>Agaricomycetidae</taxon>
        <taxon>Agaricales</taxon>
        <taxon>Agaricineae</taxon>
        <taxon>Strophariaceae</taxon>
        <taxon>Agrocybe</taxon>
    </lineage>
</organism>
<feature type="domain" description="Methionyl-tRNA synthetase anticodon-binding" evidence="16">
    <location>
        <begin position="472"/>
        <end position="556"/>
    </location>
</feature>
<dbReference type="Pfam" id="PF00133">
    <property type="entry name" value="tRNA-synt_1"/>
    <property type="match status" value="1"/>
</dbReference>
<evidence type="ECO:0000256" key="10">
    <source>
        <dbReference type="ARBA" id="ARBA00047364"/>
    </source>
</evidence>
<comment type="subcellular location">
    <subcellularLocation>
        <location evidence="1">Cytoplasm</location>
    </subcellularLocation>
</comment>
<evidence type="ECO:0000256" key="8">
    <source>
        <dbReference type="ARBA" id="ARBA00023146"/>
    </source>
</evidence>
<dbReference type="GO" id="GO:0005524">
    <property type="term" value="F:ATP binding"/>
    <property type="evidence" value="ECO:0007669"/>
    <property type="project" value="UniProtKB-KW"/>
</dbReference>
<evidence type="ECO:0000256" key="4">
    <source>
        <dbReference type="ARBA" id="ARBA00022598"/>
    </source>
</evidence>
<dbReference type="SUPFAM" id="SSF52374">
    <property type="entry name" value="Nucleotidylyl transferase"/>
    <property type="match status" value="1"/>
</dbReference>
<dbReference type="Gene3D" id="3.40.50.620">
    <property type="entry name" value="HUPs"/>
    <property type="match status" value="1"/>
</dbReference>
<evidence type="ECO:0000313" key="18">
    <source>
        <dbReference type="Proteomes" id="UP000521872"/>
    </source>
</evidence>